<organism evidence="2">
    <name type="scientific">Timema tahoe</name>
    <dbReference type="NCBI Taxonomy" id="61484"/>
    <lineage>
        <taxon>Eukaryota</taxon>
        <taxon>Metazoa</taxon>
        <taxon>Ecdysozoa</taxon>
        <taxon>Arthropoda</taxon>
        <taxon>Hexapoda</taxon>
        <taxon>Insecta</taxon>
        <taxon>Pterygota</taxon>
        <taxon>Neoptera</taxon>
        <taxon>Polyneoptera</taxon>
        <taxon>Phasmatodea</taxon>
        <taxon>Timematodea</taxon>
        <taxon>Timematoidea</taxon>
        <taxon>Timematidae</taxon>
        <taxon>Timema</taxon>
    </lineage>
</organism>
<feature type="transmembrane region" description="Helical" evidence="1">
    <location>
        <begin position="108"/>
        <end position="125"/>
    </location>
</feature>
<feature type="transmembrane region" description="Helical" evidence="1">
    <location>
        <begin position="137"/>
        <end position="159"/>
    </location>
</feature>
<keyword evidence="1" id="KW-1133">Transmembrane helix</keyword>
<dbReference type="AlphaFoldDB" id="A0A7R9FJP6"/>
<evidence type="ECO:0000256" key="1">
    <source>
        <dbReference type="SAM" id="Phobius"/>
    </source>
</evidence>
<keyword evidence="1" id="KW-0812">Transmembrane</keyword>
<protein>
    <submittedName>
        <fullName evidence="2">Uncharacterized protein</fullName>
    </submittedName>
</protein>
<keyword evidence="1" id="KW-0472">Membrane</keyword>
<gene>
    <name evidence="2" type="ORF">TTEB3V08_LOCUS2843</name>
</gene>
<sequence>MYTGISGQEPRLDRNTHKKVKFYFKMSSTYPDKNVILNVPQFQESSDDFAYTNYGMSGVLSSGVGPNTPPSGDRDHQCILCDMDDVLRQDDPGAMPERIRTLEKAESAMMSLLCCGLTMFLLNKYRRTRVVKRYVKYNLIAWFLFIFLMVIGIFMLLVWK</sequence>
<accession>A0A7R9FJP6</accession>
<name>A0A7R9FJP6_9NEOP</name>
<dbReference type="EMBL" id="OE000700">
    <property type="protein sequence ID" value="CAD7454747.1"/>
    <property type="molecule type" value="Genomic_DNA"/>
</dbReference>
<proteinExistence type="predicted"/>
<evidence type="ECO:0000313" key="2">
    <source>
        <dbReference type="EMBL" id="CAD7454747.1"/>
    </source>
</evidence>
<reference evidence="2" key="1">
    <citation type="submission" date="2020-11" db="EMBL/GenBank/DDBJ databases">
        <authorList>
            <person name="Tran Van P."/>
        </authorList>
    </citation>
    <scope>NUCLEOTIDE SEQUENCE</scope>
</reference>